<accession>A0ABU6DNR3</accession>
<dbReference type="RefSeq" id="WP_195772658.1">
    <property type="nucleotide sequence ID" value="NZ_VTDN01000001.1"/>
</dbReference>
<evidence type="ECO:0000313" key="1">
    <source>
        <dbReference type="EMBL" id="MEB5475498.1"/>
    </source>
</evidence>
<protein>
    <submittedName>
        <fullName evidence="1">Uncharacterized protein</fullName>
    </submittedName>
</protein>
<proteinExistence type="predicted"/>
<comment type="caution">
    <text evidence="1">The sequence shown here is derived from an EMBL/GenBank/DDBJ whole genome shotgun (WGS) entry which is preliminary data.</text>
</comment>
<dbReference type="EMBL" id="VTDN01000001">
    <property type="protein sequence ID" value="MEB5475498.1"/>
    <property type="molecule type" value="Genomic_DNA"/>
</dbReference>
<dbReference type="Proteomes" id="UP001339883">
    <property type="component" value="Unassembled WGS sequence"/>
</dbReference>
<organism evidence="1 2">
    <name type="scientific">Acinetobacter pollinis</name>
    <dbReference type="NCBI Taxonomy" id="2605270"/>
    <lineage>
        <taxon>Bacteria</taxon>
        <taxon>Pseudomonadati</taxon>
        <taxon>Pseudomonadota</taxon>
        <taxon>Gammaproteobacteria</taxon>
        <taxon>Moraxellales</taxon>
        <taxon>Moraxellaceae</taxon>
        <taxon>Acinetobacter</taxon>
    </lineage>
</organism>
<sequence length="121" mass="14149">MFDLDKERNAFERYIIGKYPHRSAKILTQKQDGDESVYRIASIEECWETWQARAALSETSAHLSETSEVNSQDDGIYAPKIPTDKMINYCQKEKERTGKSKSYIFDDIYAYKMMIESLTKE</sequence>
<keyword evidence="2" id="KW-1185">Reference proteome</keyword>
<reference evidence="1 2" key="1">
    <citation type="submission" date="2019-08" db="EMBL/GenBank/DDBJ databases">
        <title>Five species of Acinetobacter isolated from floral nectar and animal pollinators.</title>
        <authorList>
            <person name="Hendry T.A."/>
        </authorList>
    </citation>
    <scope>NUCLEOTIDE SEQUENCE [LARGE SCALE GENOMIC DNA]</scope>
    <source>
        <strain evidence="1 2">MD18.27</strain>
    </source>
</reference>
<evidence type="ECO:0000313" key="2">
    <source>
        <dbReference type="Proteomes" id="UP001339883"/>
    </source>
</evidence>
<name>A0ABU6DNR3_9GAMM</name>
<gene>
    <name evidence="1" type="ORF">I2F25_00275</name>
</gene>